<evidence type="ECO:0000256" key="1">
    <source>
        <dbReference type="SAM" id="MobiDB-lite"/>
    </source>
</evidence>
<keyword evidence="2" id="KW-0812">Transmembrane</keyword>
<keyword evidence="2" id="KW-0472">Membrane</keyword>
<evidence type="ECO:0000313" key="4">
    <source>
        <dbReference type="Proteomes" id="UP000284842"/>
    </source>
</evidence>
<keyword evidence="4" id="KW-1185">Reference proteome</keyword>
<protein>
    <submittedName>
        <fullName evidence="3">Uncharacterized protein</fullName>
    </submittedName>
</protein>
<feature type="transmembrane region" description="Helical" evidence="2">
    <location>
        <begin position="308"/>
        <end position="329"/>
    </location>
</feature>
<dbReference type="Proteomes" id="UP000284842">
    <property type="component" value="Unassembled WGS sequence"/>
</dbReference>
<proteinExistence type="predicted"/>
<dbReference type="InParanoid" id="A0A409VHS0"/>
<dbReference type="OrthoDB" id="10389584at2759"/>
<feature type="region of interest" description="Disordered" evidence="1">
    <location>
        <begin position="185"/>
        <end position="276"/>
    </location>
</feature>
<keyword evidence="2" id="KW-1133">Transmembrane helix</keyword>
<dbReference type="AlphaFoldDB" id="A0A409VHS0"/>
<comment type="caution">
    <text evidence="3">The sequence shown here is derived from an EMBL/GenBank/DDBJ whole genome shotgun (WGS) entry which is preliminary data.</text>
</comment>
<feature type="compositionally biased region" description="Polar residues" evidence="1">
    <location>
        <begin position="229"/>
        <end position="245"/>
    </location>
</feature>
<evidence type="ECO:0000256" key="2">
    <source>
        <dbReference type="SAM" id="Phobius"/>
    </source>
</evidence>
<accession>A0A409VHS0</accession>
<feature type="compositionally biased region" description="Polar residues" evidence="1">
    <location>
        <begin position="72"/>
        <end position="81"/>
    </location>
</feature>
<organism evidence="3 4">
    <name type="scientific">Panaeolus cyanescens</name>
    <dbReference type="NCBI Taxonomy" id="181874"/>
    <lineage>
        <taxon>Eukaryota</taxon>
        <taxon>Fungi</taxon>
        <taxon>Dikarya</taxon>
        <taxon>Basidiomycota</taxon>
        <taxon>Agaricomycotina</taxon>
        <taxon>Agaricomycetes</taxon>
        <taxon>Agaricomycetidae</taxon>
        <taxon>Agaricales</taxon>
        <taxon>Agaricineae</taxon>
        <taxon>Galeropsidaceae</taxon>
        <taxon>Panaeolus</taxon>
    </lineage>
</organism>
<name>A0A409VHS0_9AGAR</name>
<gene>
    <name evidence="3" type="ORF">CVT24_012059</name>
</gene>
<dbReference type="EMBL" id="NHTK01006057">
    <property type="protein sequence ID" value="PPQ65832.1"/>
    <property type="molecule type" value="Genomic_DNA"/>
</dbReference>
<sequence>MTIKFKLGLHLKSASSPAPSSSKAMDKERLCLGRSNSIPYPGGSSPFSRWLLLRKRRAHRSGTRDSIGHSPITPSALSQVTTDRRASDTLPYVSRSVVIHPEDLTDPFVAVPFTEPPRKNNFLESRAHLLEDVPPNRALSSTAEQDLASTNRRLESLDAIFAREPPSPTEFMRLRRGLSMNLYGNRRAPGAGDTGGRDGQNDLGNVDSNSERGRNSIPSEEIQARESVTVGSTPLTIPTHTLQKIQKNRRGPDVEARKPARAILSKKTSSSRSNRSDVLRIAQACQHLARRARKDNPTTCTEAHLHKVMYKIASSIYLIFCAFCAALYWREFVANCIMRPFDRLVPLLCIVLGVGLWLIGLLIRGFVRICFGLFTSFCDADLRRAFHRGEAVDVEGRRLDQAGMIVGGLLS</sequence>
<evidence type="ECO:0000313" key="3">
    <source>
        <dbReference type="EMBL" id="PPQ65832.1"/>
    </source>
</evidence>
<feature type="transmembrane region" description="Helical" evidence="2">
    <location>
        <begin position="341"/>
        <end position="363"/>
    </location>
</feature>
<reference evidence="3 4" key="1">
    <citation type="journal article" date="2018" name="Evol. Lett.">
        <title>Horizontal gene cluster transfer increased hallucinogenic mushroom diversity.</title>
        <authorList>
            <person name="Reynolds H.T."/>
            <person name="Vijayakumar V."/>
            <person name="Gluck-Thaler E."/>
            <person name="Korotkin H.B."/>
            <person name="Matheny P.B."/>
            <person name="Slot J.C."/>
        </authorList>
    </citation>
    <scope>NUCLEOTIDE SEQUENCE [LARGE SCALE GENOMIC DNA]</scope>
    <source>
        <strain evidence="3 4">2629</strain>
    </source>
</reference>
<feature type="region of interest" description="Disordered" evidence="1">
    <location>
        <begin position="61"/>
        <end position="85"/>
    </location>
</feature>